<dbReference type="SUPFAM" id="SSF81665">
    <property type="entry name" value="Calcium ATPase, transmembrane domain M"/>
    <property type="match status" value="1"/>
</dbReference>
<dbReference type="Pfam" id="PF00702">
    <property type="entry name" value="Hydrolase"/>
    <property type="match status" value="1"/>
</dbReference>
<evidence type="ECO:0000256" key="4">
    <source>
        <dbReference type="ARBA" id="ARBA00022723"/>
    </source>
</evidence>
<dbReference type="NCBIfam" id="TIGR01512">
    <property type="entry name" value="ATPase-IB2_Cd"/>
    <property type="match status" value="1"/>
</dbReference>
<comment type="caution">
    <text evidence="13">The sequence shown here is derived from an EMBL/GenBank/DDBJ whole genome shotgun (WGS) entry which is preliminary data.</text>
</comment>
<evidence type="ECO:0000313" key="14">
    <source>
        <dbReference type="Proteomes" id="UP000557717"/>
    </source>
</evidence>
<keyword evidence="8" id="KW-1278">Translocase</keyword>
<dbReference type="SFLD" id="SFLDF00027">
    <property type="entry name" value="p-type_atpase"/>
    <property type="match status" value="1"/>
</dbReference>
<dbReference type="NCBIfam" id="TIGR01525">
    <property type="entry name" value="ATPase-IB_hvy"/>
    <property type="match status" value="1"/>
</dbReference>
<dbReference type="GO" id="GO:0046872">
    <property type="term" value="F:metal ion binding"/>
    <property type="evidence" value="ECO:0007669"/>
    <property type="project" value="UniProtKB-KW"/>
</dbReference>
<keyword evidence="11" id="KW-1003">Cell membrane</keyword>
<keyword evidence="3 11" id="KW-0812">Transmembrane</keyword>
<evidence type="ECO:0000256" key="6">
    <source>
        <dbReference type="ARBA" id="ARBA00022840"/>
    </source>
</evidence>
<feature type="transmembrane region" description="Helical" evidence="11">
    <location>
        <begin position="71"/>
        <end position="96"/>
    </location>
</feature>
<dbReference type="FunFam" id="2.70.150.10:FF:000002">
    <property type="entry name" value="Copper-transporting ATPase 1, putative"/>
    <property type="match status" value="1"/>
</dbReference>
<dbReference type="PANTHER" id="PTHR43079:SF1">
    <property type="entry name" value="CADMIUM_ZINC-TRANSPORTING ATPASE HMA1, CHLOROPLASTIC-RELATED"/>
    <property type="match status" value="1"/>
</dbReference>
<dbReference type="InterPro" id="IPR027256">
    <property type="entry name" value="P-typ_ATPase_IB"/>
</dbReference>
<feature type="transmembrane region" description="Helical" evidence="11">
    <location>
        <begin position="591"/>
        <end position="610"/>
    </location>
</feature>
<keyword evidence="7" id="KW-0460">Magnesium</keyword>
<dbReference type="PRINTS" id="PR00941">
    <property type="entry name" value="CDATPASE"/>
</dbReference>
<proteinExistence type="inferred from homology"/>
<dbReference type="InterPro" id="IPR044492">
    <property type="entry name" value="P_typ_ATPase_HD_dom"/>
</dbReference>
<evidence type="ECO:0000259" key="12">
    <source>
        <dbReference type="Pfam" id="PF00122"/>
    </source>
</evidence>
<dbReference type="GO" id="GO:0005886">
    <property type="term" value="C:plasma membrane"/>
    <property type="evidence" value="ECO:0007669"/>
    <property type="project" value="UniProtKB-SubCell"/>
</dbReference>
<evidence type="ECO:0000256" key="3">
    <source>
        <dbReference type="ARBA" id="ARBA00022692"/>
    </source>
</evidence>
<evidence type="ECO:0000256" key="5">
    <source>
        <dbReference type="ARBA" id="ARBA00022741"/>
    </source>
</evidence>
<dbReference type="Gene3D" id="3.40.50.1000">
    <property type="entry name" value="HAD superfamily/HAD-like"/>
    <property type="match status" value="1"/>
</dbReference>
<dbReference type="InterPro" id="IPR001757">
    <property type="entry name" value="P_typ_ATPase"/>
</dbReference>
<dbReference type="EMBL" id="JACHFD010000001">
    <property type="protein sequence ID" value="MBB5350075.1"/>
    <property type="molecule type" value="Genomic_DNA"/>
</dbReference>
<dbReference type="RefSeq" id="WP_184015089.1">
    <property type="nucleotide sequence ID" value="NZ_JACHFD010000001.1"/>
</dbReference>
<feature type="transmembrane region" description="Helical" evidence="11">
    <location>
        <begin position="240"/>
        <end position="258"/>
    </location>
</feature>
<evidence type="ECO:0000256" key="2">
    <source>
        <dbReference type="ARBA" id="ARBA00006024"/>
    </source>
</evidence>
<evidence type="ECO:0000256" key="11">
    <source>
        <dbReference type="RuleBase" id="RU362081"/>
    </source>
</evidence>
<evidence type="ECO:0000256" key="1">
    <source>
        <dbReference type="ARBA" id="ARBA00004141"/>
    </source>
</evidence>
<keyword evidence="4 11" id="KW-0479">Metal-binding</keyword>
<dbReference type="GO" id="GO:0019829">
    <property type="term" value="F:ATPase-coupled monoatomic cation transmembrane transporter activity"/>
    <property type="evidence" value="ECO:0007669"/>
    <property type="project" value="InterPro"/>
</dbReference>
<dbReference type="InterPro" id="IPR023299">
    <property type="entry name" value="ATPase_P-typ_cyto_dom_N"/>
</dbReference>
<evidence type="ECO:0000256" key="7">
    <source>
        <dbReference type="ARBA" id="ARBA00022842"/>
    </source>
</evidence>
<dbReference type="SFLD" id="SFLDG00002">
    <property type="entry name" value="C1.7:_P-type_atpase_like"/>
    <property type="match status" value="1"/>
</dbReference>
<comment type="similarity">
    <text evidence="2 11">Belongs to the cation transport ATPase (P-type) (TC 3.A.3) family. Type IB subfamily.</text>
</comment>
<dbReference type="InterPro" id="IPR059000">
    <property type="entry name" value="ATPase_P-type_domA"/>
</dbReference>
<dbReference type="InterPro" id="IPR008250">
    <property type="entry name" value="ATPase_P-typ_transduc_dom_A_sf"/>
</dbReference>
<dbReference type="PANTHER" id="PTHR43079">
    <property type="entry name" value="PROBABLE CADMIUM/ZINC-TRANSPORTING ATPASE HMA1"/>
    <property type="match status" value="1"/>
</dbReference>
<reference evidence="13 14" key="1">
    <citation type="submission" date="2020-08" db="EMBL/GenBank/DDBJ databases">
        <title>Genomic Encyclopedia of Type Strains, Phase IV (KMG-IV): sequencing the most valuable type-strain genomes for metagenomic binning, comparative biology and taxonomic classification.</title>
        <authorList>
            <person name="Goeker M."/>
        </authorList>
    </citation>
    <scope>NUCLEOTIDE SEQUENCE [LARGE SCALE GENOMIC DNA]</scope>
    <source>
        <strain evidence="13 14">YC6886</strain>
    </source>
</reference>
<name>A0A840UWH1_9BACT</name>
<dbReference type="GO" id="GO:0030001">
    <property type="term" value="P:metal ion transport"/>
    <property type="evidence" value="ECO:0007669"/>
    <property type="project" value="UniProtKB-ARBA"/>
</dbReference>
<keyword evidence="5 11" id="KW-0547">Nucleotide-binding</keyword>
<dbReference type="SUPFAM" id="SSF56784">
    <property type="entry name" value="HAD-like"/>
    <property type="match status" value="1"/>
</dbReference>
<comment type="subcellular location">
    <subcellularLocation>
        <location evidence="11">Cell membrane</location>
    </subcellularLocation>
    <subcellularLocation>
        <location evidence="1">Membrane</location>
        <topology evidence="1">Multi-pass membrane protein</topology>
    </subcellularLocation>
</comment>
<dbReference type="GO" id="GO:0016887">
    <property type="term" value="F:ATP hydrolysis activity"/>
    <property type="evidence" value="ECO:0007669"/>
    <property type="project" value="InterPro"/>
</dbReference>
<feature type="transmembrane region" description="Helical" evidence="11">
    <location>
        <begin position="270"/>
        <end position="295"/>
    </location>
</feature>
<dbReference type="PROSITE" id="PS00154">
    <property type="entry name" value="ATPASE_E1_E2"/>
    <property type="match status" value="1"/>
</dbReference>
<evidence type="ECO:0000256" key="8">
    <source>
        <dbReference type="ARBA" id="ARBA00022967"/>
    </source>
</evidence>
<dbReference type="InterPro" id="IPR036412">
    <property type="entry name" value="HAD-like_sf"/>
</dbReference>
<keyword evidence="6 11" id="KW-0067">ATP-binding</keyword>
<dbReference type="NCBIfam" id="TIGR01494">
    <property type="entry name" value="ATPase_P-type"/>
    <property type="match status" value="2"/>
</dbReference>
<dbReference type="InterPro" id="IPR018303">
    <property type="entry name" value="ATPase_P-typ_P_site"/>
</dbReference>
<evidence type="ECO:0000313" key="13">
    <source>
        <dbReference type="EMBL" id="MBB5350075.1"/>
    </source>
</evidence>
<dbReference type="Proteomes" id="UP000557717">
    <property type="component" value="Unassembled WGS sequence"/>
</dbReference>
<dbReference type="AlphaFoldDB" id="A0A840UWH1"/>
<feature type="transmembrane region" description="Helical" evidence="11">
    <location>
        <begin position="12"/>
        <end position="29"/>
    </location>
</feature>
<dbReference type="SUPFAM" id="SSF81653">
    <property type="entry name" value="Calcium ATPase, transduction domain A"/>
    <property type="match status" value="1"/>
</dbReference>
<evidence type="ECO:0000256" key="9">
    <source>
        <dbReference type="ARBA" id="ARBA00022989"/>
    </source>
</evidence>
<gene>
    <name evidence="13" type="ORF">HNR46_000296</name>
</gene>
<protein>
    <submittedName>
        <fullName evidence="13">Cd2+/Zn2+-exporting ATPase</fullName>
    </submittedName>
</protein>
<keyword evidence="10 11" id="KW-0472">Membrane</keyword>
<keyword evidence="9 11" id="KW-1133">Transmembrane helix</keyword>
<dbReference type="SFLD" id="SFLDS00003">
    <property type="entry name" value="Haloacid_Dehalogenase"/>
    <property type="match status" value="1"/>
</dbReference>
<accession>A0A840UWH1</accession>
<dbReference type="InterPro" id="IPR023214">
    <property type="entry name" value="HAD_sf"/>
</dbReference>
<dbReference type="PRINTS" id="PR00119">
    <property type="entry name" value="CATATPASE"/>
</dbReference>
<organism evidence="13 14">
    <name type="scientific">Haloferula luteola</name>
    <dbReference type="NCBI Taxonomy" id="595692"/>
    <lineage>
        <taxon>Bacteria</taxon>
        <taxon>Pseudomonadati</taxon>
        <taxon>Verrucomicrobiota</taxon>
        <taxon>Verrucomicrobiia</taxon>
        <taxon>Verrucomicrobiales</taxon>
        <taxon>Verrucomicrobiaceae</taxon>
        <taxon>Haloferula</taxon>
    </lineage>
</organism>
<sequence length="641" mass="67829">MSAAEQRGSLREEISCGLGLVFLLAGWGWEKSGGPPVGVNLCFAASYVFGGQQGVRSAWASLRAGDLDVDVLMVLAALGAAAIGQPLEGALLLFLFSLSNVLQTRAMDRTTRAIEALLTLRPSEAWVRRDGRLIRVPIEDLAVGEQVEVKPGEQLPVDGRVVEGRTSIDESSLTGESLPVAKDAGSEVFAGTINQAGGILLEVTKRAEDSTLARMVKLVEEAQEEKSDAQRFLETAEKGYSLGVILLTVGVLGVPWWIGHEPFSQAFYRAMTVMVVASPCALIISTPATVLSAIGGAARKGILIKGGSHLDRAATIDVVAIDKTGTLTVGKPSVTEVVSRYGVEKAGEFSVESQALLRICGALESRSEHPLAQAIVHACDGQALPEVRDFQSIPGKGAEAQVGEGRYLVGSLRFLRERQVDIAPRFEEASRQLQDEGKTCVGFAQVEGDRASLHLVVAMADTVREGSAALVRELKAVGVKKVVMLTGDQVRVAEAIARQTGVDEVRAELLPIDKLEVIRQLKRSGRVLMAGDGVNDAPALAAADLGVAMGAAGTDVAMETADVVLMGDRVENLPRLLAHARRARRVLLQNLVFAGIVILTLVAAALGFALPLPAGVVGHEGSTVLVCLNGLRLLRMKTSPH</sequence>
<feature type="domain" description="P-type ATPase A" evidence="12">
    <location>
        <begin position="120"/>
        <end position="220"/>
    </location>
</feature>
<dbReference type="Gene3D" id="3.40.1110.10">
    <property type="entry name" value="Calcium-transporting ATPase, cytoplasmic domain N"/>
    <property type="match status" value="1"/>
</dbReference>
<keyword evidence="14" id="KW-1185">Reference proteome</keyword>
<dbReference type="Gene3D" id="2.70.150.10">
    <property type="entry name" value="Calcium-transporting ATPase, cytoplasmic transduction domain A"/>
    <property type="match status" value="1"/>
</dbReference>
<dbReference type="GO" id="GO:0005524">
    <property type="term" value="F:ATP binding"/>
    <property type="evidence" value="ECO:0007669"/>
    <property type="project" value="UniProtKB-UniRule"/>
</dbReference>
<dbReference type="InterPro" id="IPR051949">
    <property type="entry name" value="Cation_Transport_ATPase"/>
</dbReference>
<dbReference type="Pfam" id="PF00122">
    <property type="entry name" value="E1-E2_ATPase"/>
    <property type="match status" value="1"/>
</dbReference>
<evidence type="ECO:0000256" key="10">
    <source>
        <dbReference type="ARBA" id="ARBA00023136"/>
    </source>
</evidence>
<dbReference type="InterPro" id="IPR023298">
    <property type="entry name" value="ATPase_P-typ_TM_dom_sf"/>
</dbReference>